<dbReference type="PROSITE" id="PS50048">
    <property type="entry name" value="ZN2_CY6_FUNGAL_2"/>
    <property type="match status" value="1"/>
</dbReference>
<dbReference type="GeneID" id="28769153"/>
<keyword evidence="4" id="KW-0238">DNA-binding</keyword>
<dbReference type="GO" id="GO:0000976">
    <property type="term" value="F:transcription cis-regulatory region binding"/>
    <property type="evidence" value="ECO:0007669"/>
    <property type="project" value="TreeGrafter"/>
</dbReference>
<keyword evidence="5" id="KW-0804">Transcription</keyword>
<dbReference type="InterPro" id="IPR007219">
    <property type="entry name" value="XnlR_reg_dom"/>
</dbReference>
<dbReference type="GO" id="GO:0006351">
    <property type="term" value="P:DNA-templated transcription"/>
    <property type="evidence" value="ECO:0007669"/>
    <property type="project" value="InterPro"/>
</dbReference>
<dbReference type="InterPro" id="IPR001138">
    <property type="entry name" value="Zn2Cys6_DnaBD"/>
</dbReference>
<dbReference type="PANTHER" id="PTHR31845:SF17">
    <property type="entry name" value="ZN(II)2CYS6 TRANSCRIPTION FACTOR (EUROFUNG)"/>
    <property type="match status" value="1"/>
</dbReference>
<evidence type="ECO:0000256" key="4">
    <source>
        <dbReference type="ARBA" id="ARBA00023125"/>
    </source>
</evidence>
<dbReference type="CDD" id="cd12148">
    <property type="entry name" value="fungal_TF_MHR"/>
    <property type="match status" value="1"/>
</dbReference>
<dbReference type="AlphaFoldDB" id="A0A177C050"/>
<keyword evidence="10" id="KW-1185">Reference proteome</keyword>
<feature type="compositionally biased region" description="Polar residues" evidence="7">
    <location>
        <begin position="1"/>
        <end position="22"/>
    </location>
</feature>
<evidence type="ECO:0000256" key="1">
    <source>
        <dbReference type="ARBA" id="ARBA00004123"/>
    </source>
</evidence>
<comment type="subcellular location">
    <subcellularLocation>
        <location evidence="1">Nucleus</location>
    </subcellularLocation>
</comment>
<evidence type="ECO:0000256" key="2">
    <source>
        <dbReference type="ARBA" id="ARBA00022723"/>
    </source>
</evidence>
<dbReference type="PROSITE" id="PS00463">
    <property type="entry name" value="ZN2_CY6_FUNGAL_1"/>
    <property type="match status" value="1"/>
</dbReference>
<evidence type="ECO:0000256" key="6">
    <source>
        <dbReference type="ARBA" id="ARBA00023242"/>
    </source>
</evidence>
<organism evidence="9 10">
    <name type="scientific">Paraphaeosphaeria sporulosa</name>
    <dbReference type="NCBI Taxonomy" id="1460663"/>
    <lineage>
        <taxon>Eukaryota</taxon>
        <taxon>Fungi</taxon>
        <taxon>Dikarya</taxon>
        <taxon>Ascomycota</taxon>
        <taxon>Pezizomycotina</taxon>
        <taxon>Dothideomycetes</taxon>
        <taxon>Pleosporomycetidae</taxon>
        <taxon>Pleosporales</taxon>
        <taxon>Massarineae</taxon>
        <taxon>Didymosphaeriaceae</taxon>
        <taxon>Paraphaeosphaeria</taxon>
    </lineage>
</organism>
<dbReference type="GO" id="GO:0005634">
    <property type="term" value="C:nucleus"/>
    <property type="evidence" value="ECO:0007669"/>
    <property type="project" value="UniProtKB-SubCell"/>
</dbReference>
<dbReference type="InParanoid" id="A0A177C050"/>
<dbReference type="Proteomes" id="UP000077069">
    <property type="component" value="Unassembled WGS sequence"/>
</dbReference>
<name>A0A177C050_9PLEO</name>
<evidence type="ECO:0000256" key="3">
    <source>
        <dbReference type="ARBA" id="ARBA00023015"/>
    </source>
</evidence>
<evidence type="ECO:0000256" key="5">
    <source>
        <dbReference type="ARBA" id="ARBA00023163"/>
    </source>
</evidence>
<dbReference type="EMBL" id="KV441558">
    <property type="protein sequence ID" value="OAG00845.1"/>
    <property type="molecule type" value="Genomic_DNA"/>
</dbReference>
<keyword evidence="2" id="KW-0479">Metal-binding</keyword>
<dbReference type="GO" id="GO:0000981">
    <property type="term" value="F:DNA-binding transcription factor activity, RNA polymerase II-specific"/>
    <property type="evidence" value="ECO:0007669"/>
    <property type="project" value="InterPro"/>
</dbReference>
<dbReference type="Gene3D" id="4.10.240.10">
    <property type="entry name" value="Zn(2)-C6 fungal-type DNA-binding domain"/>
    <property type="match status" value="1"/>
</dbReference>
<dbReference type="RefSeq" id="XP_018031210.1">
    <property type="nucleotide sequence ID" value="XM_018185667.1"/>
</dbReference>
<dbReference type="OrthoDB" id="1925334at2759"/>
<reference evidence="9 10" key="1">
    <citation type="submission" date="2016-05" db="EMBL/GenBank/DDBJ databases">
        <title>Comparative analysis of secretome profiles of manganese(II)-oxidizing ascomycete fungi.</title>
        <authorList>
            <consortium name="DOE Joint Genome Institute"/>
            <person name="Zeiner C.A."/>
            <person name="Purvine S.O."/>
            <person name="Zink E.M."/>
            <person name="Wu S."/>
            <person name="Pasa-Tolic L."/>
            <person name="Chaput D.L."/>
            <person name="Haridas S."/>
            <person name="Grigoriev I.V."/>
            <person name="Santelli C.M."/>
            <person name="Hansel C.M."/>
        </authorList>
    </citation>
    <scope>NUCLEOTIDE SEQUENCE [LARGE SCALE GENOMIC DNA]</scope>
    <source>
        <strain evidence="9 10">AP3s5-JAC2a</strain>
    </source>
</reference>
<evidence type="ECO:0000313" key="9">
    <source>
        <dbReference type="EMBL" id="OAG00845.1"/>
    </source>
</evidence>
<feature type="domain" description="Zn(2)-C6 fungal-type" evidence="8">
    <location>
        <begin position="44"/>
        <end position="75"/>
    </location>
</feature>
<accession>A0A177C050</accession>
<dbReference type="InterPro" id="IPR051089">
    <property type="entry name" value="prtT"/>
</dbReference>
<dbReference type="CDD" id="cd00067">
    <property type="entry name" value="GAL4"/>
    <property type="match status" value="1"/>
</dbReference>
<proteinExistence type="predicted"/>
<feature type="region of interest" description="Disordered" evidence="7">
    <location>
        <begin position="1"/>
        <end position="33"/>
    </location>
</feature>
<dbReference type="Pfam" id="PF00172">
    <property type="entry name" value="Zn_clus"/>
    <property type="match status" value="1"/>
</dbReference>
<sequence>MPPKRTWSQANEGLDASPTTRPRLSEPSVDASGFTPSISRKVKACAACRKQKIKCIMKDGPPCQRCAERNLSCVLNKSLQTLIEERSQWKSTVIQDLDRMHSALQQVLGKLNLPTLPPLSTDSPDLNEASPHDYAIDKEEAGPSCDNSPRLSPRQDAVPHVPIESLYQITRLRALRSDDTEETRPPPSNSPNQPFVDFIANGLVSIDDAKRLVDFYLNRIDHFMYKIGRGRYRDFETLRRGSPLLTACICTVAALHDPMSNHLYGVCKREFQRLMAASMFDRRVDRDHLRAMCIGAYWLHDVSWTLSGYAIRRATEANLSANYHRLLSKGGEEALDSMRIWYVLYICDHHLSILYGRPSIVREDITISGWEKLMKVPGFAESDKRLVSQMALLTMMSNVRELFGPDTGEPVPQAFAPQLVNYSRQIDQWMGYWTTELLKLHQQIGEFPTKGVILHHHLAKLHLHSHVFRGLKGGSVPPHFQDSAAAAVSAATSTVEMLLSDYDIREGLVGIPHYLHSMIAFACVFLLKVASQHSGQYIDDAVVYDLTTKAAQQFRATSVGKWHLVHMMAEGLEKLVASRTTNSVTSSHQQPLPTTSQAGIELNHSPHLASMTASNGYYEGDPLHNGFDDDFGLGTSNFLSIQPGELDFNFPGFGL</sequence>
<feature type="region of interest" description="Disordered" evidence="7">
    <location>
        <begin position="137"/>
        <end position="157"/>
    </location>
</feature>
<dbReference type="InterPro" id="IPR036864">
    <property type="entry name" value="Zn2-C6_fun-type_DNA-bd_sf"/>
</dbReference>
<dbReference type="PANTHER" id="PTHR31845">
    <property type="entry name" value="FINGER DOMAIN PROTEIN, PUTATIVE-RELATED"/>
    <property type="match status" value="1"/>
</dbReference>
<keyword evidence="6" id="KW-0539">Nucleus</keyword>
<dbReference type="SMART" id="SM00066">
    <property type="entry name" value="GAL4"/>
    <property type="match status" value="1"/>
</dbReference>
<evidence type="ECO:0000256" key="7">
    <source>
        <dbReference type="SAM" id="MobiDB-lite"/>
    </source>
</evidence>
<dbReference type="SMART" id="SM00906">
    <property type="entry name" value="Fungal_trans"/>
    <property type="match status" value="1"/>
</dbReference>
<dbReference type="SUPFAM" id="SSF57701">
    <property type="entry name" value="Zn2/Cys6 DNA-binding domain"/>
    <property type="match status" value="1"/>
</dbReference>
<keyword evidence="3" id="KW-0805">Transcription regulation</keyword>
<gene>
    <name evidence="9" type="ORF">CC84DRAFT_264837</name>
</gene>
<evidence type="ECO:0000313" key="10">
    <source>
        <dbReference type="Proteomes" id="UP000077069"/>
    </source>
</evidence>
<evidence type="ECO:0000259" key="8">
    <source>
        <dbReference type="PROSITE" id="PS50048"/>
    </source>
</evidence>
<protein>
    <recommendedName>
        <fullName evidence="8">Zn(2)-C6 fungal-type domain-containing protein</fullName>
    </recommendedName>
</protein>
<dbReference type="GO" id="GO:0008270">
    <property type="term" value="F:zinc ion binding"/>
    <property type="evidence" value="ECO:0007669"/>
    <property type="project" value="InterPro"/>
</dbReference>